<name>Q2SA60_HAHCH</name>
<dbReference type="EMBL" id="CP000155">
    <property type="protein sequence ID" value="ABC32464.1"/>
    <property type="molecule type" value="Genomic_DNA"/>
</dbReference>
<dbReference type="AlphaFoldDB" id="Q2SA60"/>
<dbReference type="KEGG" id="hch:HCH_05813"/>
<evidence type="ECO:0000313" key="1">
    <source>
        <dbReference type="EMBL" id="ABC32464.1"/>
    </source>
</evidence>
<gene>
    <name evidence="1" type="ordered locus">HCH_05813</name>
</gene>
<accession>Q2SA60</accession>
<evidence type="ECO:0000313" key="2">
    <source>
        <dbReference type="Proteomes" id="UP000000238"/>
    </source>
</evidence>
<protein>
    <submittedName>
        <fullName evidence="1">Uncharacterized protein</fullName>
    </submittedName>
</protein>
<organism evidence="1 2">
    <name type="scientific">Hahella chejuensis (strain KCTC 2396)</name>
    <dbReference type="NCBI Taxonomy" id="349521"/>
    <lineage>
        <taxon>Bacteria</taxon>
        <taxon>Pseudomonadati</taxon>
        <taxon>Pseudomonadota</taxon>
        <taxon>Gammaproteobacteria</taxon>
        <taxon>Oceanospirillales</taxon>
        <taxon>Hahellaceae</taxon>
        <taxon>Hahella</taxon>
    </lineage>
</organism>
<keyword evidence="2" id="KW-1185">Reference proteome</keyword>
<dbReference type="RefSeq" id="WP_011399523.1">
    <property type="nucleotide sequence ID" value="NC_007645.1"/>
</dbReference>
<proteinExistence type="predicted"/>
<sequence>MDTKLTACFLVPNIKLVELSRETNRLLYTLGFSKTPGIYSVTLDEDRNVIDEHGDEVFLDGEPLTEFLKKHHGYSQEFIWNERTQYCVFFERESVGYVYIDFDIVSVKKYMDSRNIKAFGDMLSYLCSALKAFGVIADFDLPFSLRDEDSLIEDFLRNPDNDSQPCSIGIFRRPLFGHQRKRLIISEGKWSIHKVEAPYVLYLSCDLEQTLRLFGGR</sequence>
<reference evidence="1 2" key="1">
    <citation type="journal article" date="2005" name="Nucleic Acids Res.">
        <title>Genomic blueprint of Hahella chejuensis, a marine microbe producing an algicidal agent.</title>
        <authorList>
            <person name="Jeong H."/>
            <person name="Yim J.H."/>
            <person name="Lee C."/>
            <person name="Choi S.-H."/>
            <person name="Park Y.K."/>
            <person name="Yoon S.H."/>
            <person name="Hur C.-G."/>
            <person name="Kang H.-Y."/>
            <person name="Kim D."/>
            <person name="Lee H.H."/>
            <person name="Park K.H."/>
            <person name="Park S.-H."/>
            <person name="Park H.-S."/>
            <person name="Lee H.K."/>
            <person name="Oh T.K."/>
            <person name="Kim J.F."/>
        </authorList>
    </citation>
    <scope>NUCLEOTIDE SEQUENCE [LARGE SCALE GENOMIC DNA]</scope>
    <source>
        <strain evidence="1 2">KCTC 2396</strain>
    </source>
</reference>
<dbReference type="STRING" id="349521.HCH_05813"/>
<dbReference type="Proteomes" id="UP000000238">
    <property type="component" value="Chromosome"/>
</dbReference>
<dbReference type="HOGENOM" id="CLU_1270827_0_0_6"/>